<feature type="region of interest" description="Disordered" evidence="1">
    <location>
        <begin position="1"/>
        <end position="60"/>
    </location>
</feature>
<protein>
    <submittedName>
        <fullName evidence="2">Uncharacterized protein</fullName>
    </submittedName>
</protein>
<sequence>MATAPALGLPSTPTRAASSVAGGSTHTPTSTLSPLASSSTTTNHADAQRRSFLGSSISGSTSWTLTRTLTQPLSVRADPALLTCFDPADKELYELWAPKR</sequence>
<reference evidence="2 3" key="1">
    <citation type="journal article" name="Sci. Rep.">
        <title>Telomere-to-telomere assembled and centromere annotated genomes of the two main subspecies of the button mushroom Agaricus bisporus reveal especially polymorphic chromosome ends.</title>
        <authorList>
            <person name="Sonnenberg A.S.M."/>
            <person name="Sedaghat-Telgerd N."/>
            <person name="Lavrijssen B."/>
            <person name="Ohm R.A."/>
            <person name="Hendrickx P.M."/>
            <person name="Scholtmeijer K."/>
            <person name="Baars J.J.P."/>
            <person name="van Peer A."/>
        </authorList>
    </citation>
    <scope>NUCLEOTIDE SEQUENCE [LARGE SCALE GENOMIC DNA]</scope>
    <source>
        <strain evidence="2 3">H119_p4</strain>
    </source>
</reference>
<evidence type="ECO:0000313" key="3">
    <source>
        <dbReference type="Proteomes" id="UP000629468"/>
    </source>
</evidence>
<dbReference type="AlphaFoldDB" id="A0A8H7F355"/>
<comment type="caution">
    <text evidence="2">The sequence shown here is derived from an EMBL/GenBank/DDBJ whole genome shotgun (WGS) entry which is preliminary data.</text>
</comment>
<organism evidence="2 3">
    <name type="scientific">Agaricus bisporus var. burnettii</name>
    <dbReference type="NCBI Taxonomy" id="192524"/>
    <lineage>
        <taxon>Eukaryota</taxon>
        <taxon>Fungi</taxon>
        <taxon>Dikarya</taxon>
        <taxon>Basidiomycota</taxon>
        <taxon>Agaricomycotina</taxon>
        <taxon>Agaricomycetes</taxon>
        <taxon>Agaricomycetidae</taxon>
        <taxon>Agaricales</taxon>
        <taxon>Agaricineae</taxon>
        <taxon>Agaricaceae</taxon>
        <taxon>Agaricus</taxon>
    </lineage>
</organism>
<evidence type="ECO:0000313" key="2">
    <source>
        <dbReference type="EMBL" id="KAF7775972.1"/>
    </source>
</evidence>
<name>A0A8H7F355_AGABI</name>
<accession>A0A8H7F355</accession>
<dbReference type="EMBL" id="JABXXO010000006">
    <property type="protein sequence ID" value="KAF7775972.1"/>
    <property type="molecule type" value="Genomic_DNA"/>
</dbReference>
<dbReference type="Proteomes" id="UP000629468">
    <property type="component" value="Unassembled WGS sequence"/>
</dbReference>
<evidence type="ECO:0000256" key="1">
    <source>
        <dbReference type="SAM" id="MobiDB-lite"/>
    </source>
</evidence>
<proteinExistence type="predicted"/>
<gene>
    <name evidence="2" type="ORF">Agabi119p4_4365</name>
</gene>
<feature type="compositionally biased region" description="Low complexity" evidence="1">
    <location>
        <begin position="51"/>
        <end position="60"/>
    </location>
</feature>
<feature type="compositionally biased region" description="Low complexity" evidence="1">
    <location>
        <begin position="24"/>
        <end position="42"/>
    </location>
</feature>